<dbReference type="EMBL" id="JABVXQ010000012">
    <property type="protein sequence ID" value="KAF6084400.1"/>
    <property type="molecule type" value="Genomic_DNA"/>
</dbReference>
<protein>
    <submittedName>
        <fullName evidence="1">Uncharacterized protein</fullName>
    </submittedName>
</protein>
<accession>A0A834DI73</accession>
<dbReference type="Proteomes" id="UP000664940">
    <property type="component" value="Unassembled WGS sequence"/>
</dbReference>
<organism evidence="1 2">
    <name type="scientific">Phyllostomus discolor</name>
    <name type="common">pale spear-nosed bat</name>
    <dbReference type="NCBI Taxonomy" id="89673"/>
    <lineage>
        <taxon>Eukaryota</taxon>
        <taxon>Metazoa</taxon>
        <taxon>Chordata</taxon>
        <taxon>Craniata</taxon>
        <taxon>Vertebrata</taxon>
        <taxon>Euteleostomi</taxon>
        <taxon>Mammalia</taxon>
        <taxon>Eutheria</taxon>
        <taxon>Laurasiatheria</taxon>
        <taxon>Chiroptera</taxon>
        <taxon>Yangochiroptera</taxon>
        <taxon>Phyllostomidae</taxon>
        <taxon>Phyllostominae</taxon>
        <taxon>Phyllostomus</taxon>
    </lineage>
</organism>
<name>A0A834DI73_9CHIR</name>
<gene>
    <name evidence="1" type="ORF">HJG60_008662</name>
</gene>
<sequence>MYPPYKSKKNFHSRVPSECENEGRYQRDRILKSIHFLGKRVKSKSMLLLMFPKSKSLGQPWETQVTSVHEPGTVISHRQLVLVEVFCTRGYKSRSGQLAQYWDIRGQANCHTRATQVERSLSPRNLPHRCSHGHPGSLRVGRAEACEVQGRPPTQRPRS</sequence>
<evidence type="ECO:0000313" key="2">
    <source>
        <dbReference type="Proteomes" id="UP000664940"/>
    </source>
</evidence>
<proteinExistence type="predicted"/>
<dbReference type="AlphaFoldDB" id="A0A834DI73"/>
<evidence type="ECO:0000313" key="1">
    <source>
        <dbReference type="EMBL" id="KAF6084400.1"/>
    </source>
</evidence>
<reference evidence="1 2" key="1">
    <citation type="journal article" date="2020" name="Nature">
        <title>Six reference-quality genomes reveal evolution of bat adaptations.</title>
        <authorList>
            <person name="Jebb D."/>
            <person name="Huang Z."/>
            <person name="Pippel M."/>
            <person name="Hughes G.M."/>
            <person name="Lavrichenko K."/>
            <person name="Devanna P."/>
            <person name="Winkler S."/>
            <person name="Jermiin L.S."/>
            <person name="Skirmuntt E.C."/>
            <person name="Katzourakis A."/>
            <person name="Burkitt-Gray L."/>
            <person name="Ray D.A."/>
            <person name="Sullivan K.A.M."/>
            <person name="Roscito J.G."/>
            <person name="Kirilenko B.M."/>
            <person name="Davalos L.M."/>
            <person name="Corthals A.P."/>
            <person name="Power M.L."/>
            <person name="Jones G."/>
            <person name="Ransome R.D."/>
            <person name="Dechmann D.K.N."/>
            <person name="Locatelli A.G."/>
            <person name="Puechmaille S.J."/>
            <person name="Fedrigo O."/>
            <person name="Jarvis E.D."/>
            <person name="Hiller M."/>
            <person name="Vernes S.C."/>
            <person name="Myers E.W."/>
            <person name="Teeling E.C."/>
        </authorList>
    </citation>
    <scope>NUCLEOTIDE SEQUENCE [LARGE SCALE GENOMIC DNA]</scope>
    <source>
        <strain evidence="1">Bat1K_MPI-CBG_1</strain>
    </source>
</reference>
<comment type="caution">
    <text evidence="1">The sequence shown here is derived from an EMBL/GenBank/DDBJ whole genome shotgun (WGS) entry which is preliminary data.</text>
</comment>